<evidence type="ECO:0000256" key="1">
    <source>
        <dbReference type="SAM" id="SignalP"/>
    </source>
</evidence>
<keyword evidence="3" id="KW-1185">Reference proteome</keyword>
<dbReference type="Gramene" id="HORVU.MOREX.r2.7HG0584770.1">
    <property type="protein sequence ID" value="HORVU.MOREX.r2.7HG0584770.1"/>
    <property type="gene ID" value="HORVU.MOREX.r2.7HG0584770"/>
</dbReference>
<reference evidence="2" key="2">
    <citation type="submission" date="2020-10" db="EMBL/GenBank/DDBJ databases">
        <authorList>
            <person name="Scholz U."/>
            <person name="Mascher M."/>
            <person name="Fiebig A."/>
        </authorList>
    </citation>
    <scope>NUCLEOTIDE SEQUENCE [LARGE SCALE GENOMIC DNA]</scope>
    <source>
        <strain evidence="2">cv. Morex</strain>
    </source>
</reference>
<evidence type="ECO:0000313" key="2">
    <source>
        <dbReference type="EnsemblPlants" id="HORVU.MOREX.r3.7HG0705000.1"/>
    </source>
</evidence>
<reference evidence="2" key="3">
    <citation type="submission" date="2022-01" db="UniProtKB">
        <authorList>
            <consortium name="EnsemblPlants"/>
        </authorList>
    </citation>
    <scope>IDENTIFICATION</scope>
    <source>
        <strain evidence="2">subsp. vulgare</strain>
    </source>
</reference>
<reference evidence="3" key="1">
    <citation type="journal article" date="2012" name="Nature">
        <title>A physical, genetic and functional sequence assembly of the barley genome.</title>
        <authorList>
            <consortium name="The International Barley Genome Sequencing Consortium"/>
            <person name="Mayer K.F."/>
            <person name="Waugh R."/>
            <person name="Brown J.W."/>
            <person name="Schulman A."/>
            <person name="Langridge P."/>
            <person name="Platzer M."/>
            <person name="Fincher G.B."/>
            <person name="Muehlbauer G.J."/>
            <person name="Sato K."/>
            <person name="Close T.J."/>
            <person name="Wise R.P."/>
            <person name="Stein N."/>
        </authorList>
    </citation>
    <scope>NUCLEOTIDE SEQUENCE [LARGE SCALE GENOMIC DNA]</scope>
    <source>
        <strain evidence="3">cv. Morex</strain>
    </source>
</reference>
<organism evidence="2 3">
    <name type="scientific">Hordeum vulgare subsp. vulgare</name>
    <name type="common">Domesticated barley</name>
    <dbReference type="NCBI Taxonomy" id="112509"/>
    <lineage>
        <taxon>Eukaryota</taxon>
        <taxon>Viridiplantae</taxon>
        <taxon>Streptophyta</taxon>
        <taxon>Embryophyta</taxon>
        <taxon>Tracheophyta</taxon>
        <taxon>Spermatophyta</taxon>
        <taxon>Magnoliopsida</taxon>
        <taxon>Liliopsida</taxon>
        <taxon>Poales</taxon>
        <taxon>Poaceae</taxon>
        <taxon>BOP clade</taxon>
        <taxon>Pooideae</taxon>
        <taxon>Triticodae</taxon>
        <taxon>Triticeae</taxon>
        <taxon>Hordeinae</taxon>
        <taxon>Hordeum</taxon>
    </lineage>
</organism>
<dbReference type="Proteomes" id="UP000011116">
    <property type="component" value="Chromosome 7H"/>
</dbReference>
<name>A0A8I6YEI2_HORVV</name>
<evidence type="ECO:0000313" key="3">
    <source>
        <dbReference type="Proteomes" id="UP000011116"/>
    </source>
</evidence>
<sequence length="78" mass="8349">MTIFKNKASALFLATLMVMGTLLSSCDAKNEIQIDALPLPAKCYELDFPNCTLESCKKFCKNDGGQCTSSDGCCCPVG</sequence>
<feature type="chain" id="PRO_5035286592" evidence="1">
    <location>
        <begin position="29"/>
        <end position="78"/>
    </location>
</feature>
<keyword evidence="1" id="KW-0732">Signal</keyword>
<dbReference type="AlphaFoldDB" id="A0A8I6YEI2"/>
<proteinExistence type="predicted"/>
<feature type="signal peptide" evidence="1">
    <location>
        <begin position="1"/>
        <end position="28"/>
    </location>
</feature>
<accession>A0A8I6YEI2</accession>
<dbReference type="EnsemblPlants" id="HORVU.MOREX.r3.7HG0705000.1">
    <property type="protein sequence ID" value="HORVU.MOREX.r3.7HG0705000.1"/>
    <property type="gene ID" value="HORVU.MOREX.r3.7HG0705000"/>
</dbReference>
<dbReference type="Gramene" id="HORVU.MOREX.r3.7HG0705000.1">
    <property type="protein sequence ID" value="HORVU.MOREX.r3.7HG0705000.1"/>
    <property type="gene ID" value="HORVU.MOREX.r3.7HG0705000"/>
</dbReference>
<dbReference type="PROSITE" id="PS51257">
    <property type="entry name" value="PROKAR_LIPOPROTEIN"/>
    <property type="match status" value="1"/>
</dbReference>
<protein>
    <submittedName>
        <fullName evidence="2">Uncharacterized protein</fullName>
    </submittedName>
</protein>